<dbReference type="InterPro" id="IPR007372">
    <property type="entry name" value="Lipid/polyisoprenoid-bd_YceI"/>
</dbReference>
<dbReference type="SUPFAM" id="SSF101874">
    <property type="entry name" value="YceI-like"/>
    <property type="match status" value="1"/>
</dbReference>
<dbReference type="Pfam" id="PF04264">
    <property type="entry name" value="YceI"/>
    <property type="match status" value="1"/>
</dbReference>
<accession>A0A6L6U7D2</accession>
<reference evidence="2 3" key="1">
    <citation type="submission" date="2019-12" db="EMBL/GenBank/DDBJ databases">
        <authorList>
            <person name="Li J."/>
        </authorList>
    </citation>
    <scope>NUCLEOTIDE SEQUENCE [LARGE SCALE GENOMIC DNA]</scope>
    <source>
        <strain evidence="2 3">HL2-2</strain>
    </source>
</reference>
<feature type="domain" description="Lipid/polyisoprenoid-binding YceI-like" evidence="1">
    <location>
        <begin position="43"/>
        <end position="203"/>
    </location>
</feature>
<dbReference type="InterPro" id="IPR036761">
    <property type="entry name" value="TTHA0802/YceI-like_sf"/>
</dbReference>
<dbReference type="RefSeq" id="WP_157363078.1">
    <property type="nucleotide sequence ID" value="NZ_WOWS01000002.1"/>
</dbReference>
<dbReference type="Gene3D" id="2.40.128.110">
    <property type="entry name" value="Lipid/polyisoprenoid-binding, YceI-like"/>
    <property type="match status" value="1"/>
</dbReference>
<evidence type="ECO:0000313" key="2">
    <source>
        <dbReference type="EMBL" id="MUU78185.1"/>
    </source>
</evidence>
<comment type="caution">
    <text evidence="2">The sequence shown here is derived from an EMBL/GenBank/DDBJ whole genome shotgun (WGS) entry which is preliminary data.</text>
</comment>
<gene>
    <name evidence="2" type="ORF">GN138_06990</name>
</gene>
<sequence length="209" mass="23217">MKSTKFLSLLFVVTLGITSCKDEKKETPTEAKETTENTVKYIAKPEATSVKWTAYKTTDKVPVGGEFATLNFEEKEGATVEEALHNLEFSIPVSSLFTKDDSRDAKLKESFFGAMLDTEFLTGKIKFAEGKHSAKITMNGVTADLPLEVSVVDERRVTMKGTMNLKDWNALDALATLNKVCFDLHKGSDGVSKTWEDVAIEVNTYLRDK</sequence>
<proteinExistence type="predicted"/>
<evidence type="ECO:0000313" key="3">
    <source>
        <dbReference type="Proteomes" id="UP000478208"/>
    </source>
</evidence>
<keyword evidence="3" id="KW-1185">Reference proteome</keyword>
<dbReference type="AlphaFoldDB" id="A0A6L6U7D2"/>
<organism evidence="2 3">
    <name type="scientific">Winogradskyella endarachnes</name>
    <dbReference type="NCBI Taxonomy" id="2681965"/>
    <lineage>
        <taxon>Bacteria</taxon>
        <taxon>Pseudomonadati</taxon>
        <taxon>Bacteroidota</taxon>
        <taxon>Flavobacteriia</taxon>
        <taxon>Flavobacteriales</taxon>
        <taxon>Flavobacteriaceae</taxon>
        <taxon>Winogradskyella</taxon>
    </lineage>
</organism>
<dbReference type="Proteomes" id="UP000478208">
    <property type="component" value="Unassembled WGS sequence"/>
</dbReference>
<protein>
    <recommendedName>
        <fullName evidence="1">Lipid/polyisoprenoid-binding YceI-like domain-containing protein</fullName>
    </recommendedName>
</protein>
<dbReference type="EMBL" id="WOWS01000002">
    <property type="protein sequence ID" value="MUU78185.1"/>
    <property type="molecule type" value="Genomic_DNA"/>
</dbReference>
<name>A0A6L6U7D2_9FLAO</name>
<dbReference type="PROSITE" id="PS51257">
    <property type="entry name" value="PROKAR_LIPOPROTEIN"/>
    <property type="match status" value="1"/>
</dbReference>
<evidence type="ECO:0000259" key="1">
    <source>
        <dbReference type="Pfam" id="PF04264"/>
    </source>
</evidence>